<dbReference type="Gene3D" id="3.90.1140.10">
    <property type="entry name" value="Cyclic phosphodiesterase"/>
    <property type="match status" value="1"/>
</dbReference>
<feature type="active site" description="Proton acceptor" evidence="2">
    <location>
        <position position="131"/>
    </location>
</feature>
<dbReference type="GO" id="GO:0016874">
    <property type="term" value="F:ligase activity"/>
    <property type="evidence" value="ECO:0007669"/>
    <property type="project" value="UniProtKB-KW"/>
</dbReference>
<dbReference type="KEGG" id="agv:OJF2_71030"/>
<accession>A0A5B9WF44</accession>
<comment type="function">
    <text evidence="2">Hydrolyzes RNA 2',3'-cyclic phosphodiester to an RNA 2'-phosphomonoester.</text>
</comment>
<keyword evidence="6" id="KW-1185">Reference proteome</keyword>
<feature type="region of interest" description="Disordered" evidence="3">
    <location>
        <begin position="134"/>
        <end position="163"/>
    </location>
</feature>
<dbReference type="InterPro" id="IPR009097">
    <property type="entry name" value="Cyclic_Pdiesterase"/>
</dbReference>
<dbReference type="EMBL" id="CP042997">
    <property type="protein sequence ID" value="QEH38500.1"/>
    <property type="molecule type" value="Genomic_DNA"/>
</dbReference>
<dbReference type="EC" id="3.1.4.58" evidence="2"/>
<dbReference type="NCBIfam" id="TIGR02258">
    <property type="entry name" value="2_5_ligase"/>
    <property type="match status" value="1"/>
</dbReference>
<organism evidence="5 6">
    <name type="scientific">Aquisphaera giovannonii</name>
    <dbReference type="NCBI Taxonomy" id="406548"/>
    <lineage>
        <taxon>Bacteria</taxon>
        <taxon>Pseudomonadati</taxon>
        <taxon>Planctomycetota</taxon>
        <taxon>Planctomycetia</taxon>
        <taxon>Isosphaerales</taxon>
        <taxon>Isosphaeraceae</taxon>
        <taxon>Aquisphaera</taxon>
    </lineage>
</organism>
<dbReference type="PANTHER" id="PTHR35561">
    <property type="entry name" value="RNA 2',3'-CYCLIC PHOSPHODIESTERASE"/>
    <property type="match status" value="1"/>
</dbReference>
<dbReference type="Pfam" id="PF02834">
    <property type="entry name" value="LigT_PEase"/>
    <property type="match status" value="2"/>
</dbReference>
<evidence type="ECO:0000313" key="6">
    <source>
        <dbReference type="Proteomes" id="UP000324233"/>
    </source>
</evidence>
<sequence length="205" mass="21977">MPKSTRTFVAIALPPPAASRLRRLQEELAPAFPAARWSPGEAFHLTLAFLGDVLDSDLHAVCRRVAEAAAPLRPFELSLEGVGVFPDPRRPRVIWAGLTAPDLAPLQAAQRAVAEACKAAGYRPDDRFTPHVTLGRIRQDRRRPRPAPADAAPADDPTAPFRGWTGGSFRASSVVTFSSTLDPEGPVYTPLATAPFAGKKIDASP</sequence>
<feature type="short sequence motif" description="HXTX 1" evidence="2">
    <location>
        <begin position="44"/>
        <end position="47"/>
    </location>
</feature>
<dbReference type="HAMAP" id="MF_01940">
    <property type="entry name" value="RNA_CPDase"/>
    <property type="match status" value="1"/>
</dbReference>
<evidence type="ECO:0000256" key="3">
    <source>
        <dbReference type="SAM" id="MobiDB-lite"/>
    </source>
</evidence>
<feature type="compositionally biased region" description="Low complexity" evidence="3">
    <location>
        <begin position="148"/>
        <end position="160"/>
    </location>
</feature>
<dbReference type="Proteomes" id="UP000324233">
    <property type="component" value="Chromosome"/>
</dbReference>
<evidence type="ECO:0000256" key="2">
    <source>
        <dbReference type="HAMAP-Rule" id="MF_01940"/>
    </source>
</evidence>
<reference evidence="5 6" key="1">
    <citation type="submission" date="2019-08" db="EMBL/GenBank/DDBJ databases">
        <title>Deep-cultivation of Planctomycetes and their phenomic and genomic characterization uncovers novel biology.</title>
        <authorList>
            <person name="Wiegand S."/>
            <person name="Jogler M."/>
            <person name="Boedeker C."/>
            <person name="Pinto D."/>
            <person name="Vollmers J."/>
            <person name="Rivas-Marin E."/>
            <person name="Kohn T."/>
            <person name="Peeters S.H."/>
            <person name="Heuer A."/>
            <person name="Rast P."/>
            <person name="Oberbeckmann S."/>
            <person name="Bunk B."/>
            <person name="Jeske O."/>
            <person name="Meyerdierks A."/>
            <person name="Storesund J.E."/>
            <person name="Kallscheuer N."/>
            <person name="Luecker S."/>
            <person name="Lage O.M."/>
            <person name="Pohl T."/>
            <person name="Merkel B.J."/>
            <person name="Hornburger P."/>
            <person name="Mueller R.-W."/>
            <person name="Bruemmer F."/>
            <person name="Labrenz M."/>
            <person name="Spormann A.M."/>
            <person name="Op den Camp H."/>
            <person name="Overmann J."/>
            <person name="Amann R."/>
            <person name="Jetten M.S.M."/>
            <person name="Mascher T."/>
            <person name="Medema M.H."/>
            <person name="Devos D.P."/>
            <person name="Kaster A.-K."/>
            <person name="Ovreas L."/>
            <person name="Rohde M."/>
            <person name="Galperin M.Y."/>
            <person name="Jogler C."/>
        </authorList>
    </citation>
    <scope>NUCLEOTIDE SEQUENCE [LARGE SCALE GENOMIC DNA]</scope>
    <source>
        <strain evidence="5 6">OJF2</strain>
    </source>
</reference>
<evidence type="ECO:0000313" key="5">
    <source>
        <dbReference type="EMBL" id="QEH38500.1"/>
    </source>
</evidence>
<evidence type="ECO:0000256" key="1">
    <source>
        <dbReference type="ARBA" id="ARBA00022801"/>
    </source>
</evidence>
<name>A0A5B9WF44_9BACT</name>
<comment type="catalytic activity">
    <reaction evidence="2">
        <text>a 3'-end 2',3'-cyclophospho-ribonucleotide-RNA + H2O = a 3'-end 2'-phospho-ribonucleotide-RNA + H(+)</text>
        <dbReference type="Rhea" id="RHEA:11828"/>
        <dbReference type="Rhea" id="RHEA-COMP:10464"/>
        <dbReference type="Rhea" id="RHEA-COMP:17353"/>
        <dbReference type="ChEBI" id="CHEBI:15377"/>
        <dbReference type="ChEBI" id="CHEBI:15378"/>
        <dbReference type="ChEBI" id="CHEBI:83064"/>
        <dbReference type="ChEBI" id="CHEBI:173113"/>
        <dbReference type="EC" id="3.1.4.58"/>
    </reaction>
</comment>
<feature type="domain" description="Phosphoesterase HXTX" evidence="4">
    <location>
        <begin position="12"/>
        <end position="95"/>
    </location>
</feature>
<keyword evidence="5" id="KW-0436">Ligase</keyword>
<feature type="domain" description="Phosphoesterase HXTX" evidence="4">
    <location>
        <begin position="105"/>
        <end position="188"/>
    </location>
</feature>
<dbReference type="GO" id="GO:0004113">
    <property type="term" value="F:2',3'-cyclic-nucleotide 3'-phosphodiesterase activity"/>
    <property type="evidence" value="ECO:0007669"/>
    <property type="project" value="InterPro"/>
</dbReference>
<dbReference type="OrthoDB" id="9789350at2"/>
<keyword evidence="1 2" id="KW-0378">Hydrolase</keyword>
<dbReference type="PANTHER" id="PTHR35561:SF1">
    <property type="entry name" value="RNA 2',3'-CYCLIC PHOSPHODIESTERASE"/>
    <property type="match status" value="1"/>
</dbReference>
<dbReference type="RefSeq" id="WP_148597938.1">
    <property type="nucleotide sequence ID" value="NZ_CP042997.1"/>
</dbReference>
<gene>
    <name evidence="5" type="primary">ligT</name>
    <name evidence="5" type="ORF">OJF2_71030</name>
</gene>
<dbReference type="AlphaFoldDB" id="A0A5B9WF44"/>
<proteinExistence type="inferred from homology"/>
<comment type="similarity">
    <text evidence="2">Belongs to the 2H phosphoesterase superfamily. ThpR family.</text>
</comment>
<dbReference type="SUPFAM" id="SSF55144">
    <property type="entry name" value="LigT-like"/>
    <property type="match status" value="1"/>
</dbReference>
<dbReference type="InterPro" id="IPR004175">
    <property type="entry name" value="RNA_CPDase"/>
</dbReference>
<evidence type="ECO:0000259" key="4">
    <source>
        <dbReference type="Pfam" id="PF02834"/>
    </source>
</evidence>
<dbReference type="InterPro" id="IPR014051">
    <property type="entry name" value="Phosphoesterase_HXTX"/>
</dbReference>
<feature type="active site" description="Proton donor" evidence="2">
    <location>
        <position position="44"/>
    </location>
</feature>
<dbReference type="GO" id="GO:0008664">
    <property type="term" value="F:RNA 2',3'-cyclic 3'-phosphodiesterase activity"/>
    <property type="evidence" value="ECO:0007669"/>
    <property type="project" value="UniProtKB-EC"/>
</dbReference>
<protein>
    <recommendedName>
        <fullName evidence="2">RNA 2',3'-cyclic phosphodiesterase</fullName>
        <shortName evidence="2">RNA 2',3'-CPDase</shortName>
        <ecNumber evidence="2">3.1.4.58</ecNumber>
    </recommendedName>
</protein>
<feature type="short sequence motif" description="HXTX 2" evidence="2">
    <location>
        <begin position="131"/>
        <end position="134"/>
    </location>
</feature>